<feature type="transmembrane region" description="Helical" evidence="1">
    <location>
        <begin position="36"/>
        <end position="57"/>
    </location>
</feature>
<evidence type="ECO:0000313" key="2">
    <source>
        <dbReference type="EMBL" id="REE95259.1"/>
    </source>
</evidence>
<organism evidence="2 3">
    <name type="scientific">Thermomonospora umbrina</name>
    <dbReference type="NCBI Taxonomy" id="111806"/>
    <lineage>
        <taxon>Bacteria</taxon>
        <taxon>Bacillati</taxon>
        <taxon>Actinomycetota</taxon>
        <taxon>Actinomycetes</taxon>
        <taxon>Streptosporangiales</taxon>
        <taxon>Thermomonosporaceae</taxon>
        <taxon>Thermomonospora</taxon>
    </lineage>
</organism>
<protein>
    <submittedName>
        <fullName evidence="2">Uncharacterized protein</fullName>
    </submittedName>
</protein>
<dbReference type="AlphaFoldDB" id="A0A3D9SH76"/>
<comment type="caution">
    <text evidence="2">The sequence shown here is derived from an EMBL/GenBank/DDBJ whole genome shotgun (WGS) entry which is preliminary data.</text>
</comment>
<gene>
    <name evidence="2" type="ORF">DFJ69_0642</name>
</gene>
<reference evidence="2 3" key="1">
    <citation type="submission" date="2018-08" db="EMBL/GenBank/DDBJ databases">
        <title>Sequencing the genomes of 1000 actinobacteria strains.</title>
        <authorList>
            <person name="Klenk H.-P."/>
        </authorList>
    </citation>
    <scope>NUCLEOTIDE SEQUENCE [LARGE SCALE GENOMIC DNA]</scope>
    <source>
        <strain evidence="2 3">DSM 43927</strain>
    </source>
</reference>
<dbReference type="OrthoDB" id="3543658at2"/>
<keyword evidence="1" id="KW-0812">Transmembrane</keyword>
<proteinExistence type="predicted"/>
<evidence type="ECO:0000313" key="3">
    <source>
        <dbReference type="Proteomes" id="UP000256661"/>
    </source>
</evidence>
<evidence type="ECO:0000256" key="1">
    <source>
        <dbReference type="SAM" id="Phobius"/>
    </source>
</evidence>
<keyword evidence="1" id="KW-1133">Transmembrane helix</keyword>
<keyword evidence="1" id="KW-0472">Membrane</keyword>
<dbReference type="RefSeq" id="WP_147312193.1">
    <property type="nucleotide sequence ID" value="NZ_QTTT01000001.1"/>
</dbReference>
<keyword evidence="3" id="KW-1185">Reference proteome</keyword>
<dbReference type="Proteomes" id="UP000256661">
    <property type="component" value="Unassembled WGS sequence"/>
</dbReference>
<dbReference type="EMBL" id="QTTT01000001">
    <property type="protein sequence ID" value="REE95259.1"/>
    <property type="molecule type" value="Genomic_DNA"/>
</dbReference>
<accession>A0A3D9SH76</accession>
<sequence>MTDRARGRHAKPPSKLGAQCDRVIDAVLIERNRRKLFALGTGAVFGALLAMGAAMWLPDRPGRLDAGAAARQGPALLPAPMAGDPDDVPAAVAYYRVKDPGREVAGHVRDVRRSGSFLRVYTDLREADQNSRLAISLCEWTAEFLREHDGEGAPIVFVHAKENDNGHVVLANKQSAVDDCRVGDHR</sequence>
<name>A0A3D9SH76_9ACTN</name>